<keyword evidence="5" id="KW-1185">Reference proteome</keyword>
<dbReference type="InterPro" id="IPR008269">
    <property type="entry name" value="Lon_proteolytic"/>
</dbReference>
<evidence type="ECO:0000256" key="2">
    <source>
        <dbReference type="PROSITE-ProRule" id="PRU01122"/>
    </source>
</evidence>
<organism evidence="4 5">
    <name type="scientific">Lentiprolixibacter aurantiacus</name>
    <dbReference type="NCBI Taxonomy" id="2993939"/>
    <lineage>
        <taxon>Bacteria</taxon>
        <taxon>Pseudomonadati</taxon>
        <taxon>Bacteroidota</taxon>
        <taxon>Flavobacteriia</taxon>
        <taxon>Flavobacteriales</taxon>
        <taxon>Flavobacteriaceae</taxon>
        <taxon>Lentiprolixibacter</taxon>
    </lineage>
</organism>
<dbReference type="InterPro" id="IPR027417">
    <property type="entry name" value="P-loop_NTPase"/>
</dbReference>
<dbReference type="InterPro" id="IPR020568">
    <property type="entry name" value="Ribosomal_Su5_D2-typ_SF"/>
</dbReference>
<dbReference type="Gene3D" id="3.30.230.10">
    <property type="match status" value="1"/>
</dbReference>
<accession>A0AAE3MNS8</accession>
<dbReference type="Pfam" id="PF20437">
    <property type="entry name" value="LonC_helical"/>
    <property type="match status" value="1"/>
</dbReference>
<dbReference type="Pfam" id="PF13654">
    <property type="entry name" value="AAA_32"/>
    <property type="match status" value="1"/>
</dbReference>
<evidence type="ECO:0000259" key="3">
    <source>
        <dbReference type="PROSITE" id="PS51786"/>
    </source>
</evidence>
<comment type="caution">
    <text evidence="4">The sequence shown here is derived from an EMBL/GenBank/DDBJ whole genome shotgun (WGS) entry which is preliminary data.</text>
</comment>
<dbReference type="PANTHER" id="PTHR10046">
    <property type="entry name" value="ATP DEPENDENT LON PROTEASE FAMILY MEMBER"/>
    <property type="match status" value="1"/>
</dbReference>
<dbReference type="InterPro" id="IPR014721">
    <property type="entry name" value="Ribsml_uS5_D2-typ_fold_subgr"/>
</dbReference>
<protein>
    <recommendedName>
        <fullName evidence="2">endopeptidase La</fullName>
        <ecNumber evidence="2">3.4.21.53</ecNumber>
    </recommendedName>
</protein>
<gene>
    <name evidence="4" type="ORF">OO016_14360</name>
</gene>
<keyword evidence="4" id="KW-0547">Nucleotide-binding</keyword>
<feature type="domain" description="Lon proteolytic" evidence="3">
    <location>
        <begin position="560"/>
        <end position="755"/>
    </location>
</feature>
<dbReference type="SUPFAM" id="SSF52540">
    <property type="entry name" value="P-loop containing nucleoside triphosphate hydrolases"/>
    <property type="match status" value="1"/>
</dbReference>
<dbReference type="Pfam" id="PF05362">
    <property type="entry name" value="Lon_C"/>
    <property type="match status" value="1"/>
</dbReference>
<comment type="similarity">
    <text evidence="2">Belongs to the peptidase S16 family.</text>
</comment>
<dbReference type="GO" id="GO:0006508">
    <property type="term" value="P:proteolysis"/>
    <property type="evidence" value="ECO:0007669"/>
    <property type="project" value="UniProtKB-KW"/>
</dbReference>
<keyword evidence="2" id="KW-0378">Hydrolase</keyword>
<name>A0AAE3MNS8_9FLAO</name>
<evidence type="ECO:0000256" key="1">
    <source>
        <dbReference type="ARBA" id="ARBA00022670"/>
    </source>
</evidence>
<dbReference type="GO" id="GO:0005524">
    <property type="term" value="F:ATP binding"/>
    <property type="evidence" value="ECO:0007669"/>
    <property type="project" value="UniProtKB-KW"/>
</dbReference>
<keyword evidence="4" id="KW-0067">ATP-binding</keyword>
<dbReference type="PRINTS" id="PR00830">
    <property type="entry name" value="ENDOLAPTASE"/>
</dbReference>
<dbReference type="Gene3D" id="1.10.8.60">
    <property type="match status" value="1"/>
</dbReference>
<reference evidence="4" key="1">
    <citation type="submission" date="2022-11" db="EMBL/GenBank/DDBJ databases">
        <title>The characterization of three novel Bacteroidetes species and genomic analysis of their roles in tidal elemental geochemical cycles.</title>
        <authorList>
            <person name="Ma K.-J."/>
        </authorList>
    </citation>
    <scope>NUCLEOTIDE SEQUENCE</scope>
    <source>
        <strain evidence="4">M415</strain>
    </source>
</reference>
<feature type="active site" evidence="2">
    <location>
        <position position="650"/>
    </location>
</feature>
<comment type="catalytic activity">
    <reaction evidence="2">
        <text>Hydrolysis of proteins in presence of ATP.</text>
        <dbReference type="EC" id="3.4.21.53"/>
    </reaction>
</comment>
<dbReference type="RefSeq" id="WP_266015484.1">
    <property type="nucleotide sequence ID" value="NZ_JAPFQP010000004.1"/>
</dbReference>
<dbReference type="Pfam" id="PF20436">
    <property type="entry name" value="LonB_AAA-LID"/>
    <property type="match status" value="1"/>
</dbReference>
<dbReference type="InterPro" id="IPR046844">
    <property type="entry name" value="Lon-like_helical"/>
</dbReference>
<dbReference type="AlphaFoldDB" id="A0AAE3MNS8"/>
<proteinExistence type="inferred from homology"/>
<keyword evidence="2" id="KW-0720">Serine protease</keyword>
<dbReference type="PROSITE" id="PS51786">
    <property type="entry name" value="LON_PROTEOLYTIC"/>
    <property type="match status" value="1"/>
</dbReference>
<dbReference type="EC" id="3.4.21.53" evidence="2"/>
<dbReference type="Proteomes" id="UP001207116">
    <property type="component" value="Unassembled WGS sequence"/>
</dbReference>
<dbReference type="GO" id="GO:0030163">
    <property type="term" value="P:protein catabolic process"/>
    <property type="evidence" value="ECO:0007669"/>
    <property type="project" value="InterPro"/>
</dbReference>
<sequence length="801" mass="91060">MIRTLTPSDLRKDISKQKIDWKQLKKKEPSRPLIGQERALKALEFGIGNKRGGFNIYVSGYPGSGKSKAVNHFLEEKAKLEETPGDWCYVNNFQDSFYPKKLKLPNGGGQTFKLEVQQLILEIQKMLINAFESKEYHDRKEQIIEEFRQKEKEFLKQIHRKARENNFTVTRTPIEILVIPTDREGTPLSDEEFNKLNQKERDQILAKQSELKDELFHLLQKNREIERESNKSLFKLDESISSYAIDTLLEELQEKYIGFEDVLLHLSEIKNDIISNLHDFLKASLQQEGPSYKQDVRFQKYEVNVITDNTNLSGAPIVLELNPTLNNLFGKLEHESYMGTLITNFTLIRGGALHRANGGYLIIPLKDLLFSYFSWESLKRALKNNEIIIEDAREQLGIISAKSLKPEPIPLEVQVILIGSPRWYYLLYELDEDFKELFKVKAEFDTAMDYSLSNIQDFAGVTYKMQRENDLYPINNKAMGRLIEHASRMADDRKKISIKFREIRDILHEADHYARTGEKKVIDVKHIEQAIEARYFRSNLIQEKINELIKRGHLMIDLTEYRVGQINGISILDLGDISFGKPNKITVSIASGKVGLIDIEREAKLSGPIHTKGTLILQGYLLEKYGQDKPVSLYASLVFEQSYSEIDGDSASCAELFALLSSLADLPINQGIAVTGSINQKGELQPVGAINQKIEGFFEVCAQRGLSGKQGVIIPRPNLDNLMLKKEVVAAVEKGLFSIWAVDTVDDGLEIITGFPAGKRLKGGSFSTNSVHCRVDERIRQLNANIAAVSASNAKEEHLSY</sequence>
<evidence type="ECO:0000313" key="5">
    <source>
        <dbReference type="Proteomes" id="UP001207116"/>
    </source>
</evidence>
<dbReference type="InterPro" id="IPR027065">
    <property type="entry name" value="Lon_Prtase"/>
</dbReference>
<dbReference type="InterPro" id="IPR041699">
    <property type="entry name" value="AAA_32"/>
</dbReference>
<feature type="active site" evidence="2">
    <location>
        <position position="693"/>
    </location>
</feature>
<dbReference type="EMBL" id="JAPFQP010000004">
    <property type="protein sequence ID" value="MCX2720793.1"/>
    <property type="molecule type" value="Genomic_DNA"/>
</dbReference>
<dbReference type="Gene3D" id="3.40.50.300">
    <property type="entry name" value="P-loop containing nucleotide triphosphate hydrolases"/>
    <property type="match status" value="2"/>
</dbReference>
<dbReference type="SUPFAM" id="SSF54211">
    <property type="entry name" value="Ribosomal protein S5 domain 2-like"/>
    <property type="match status" value="1"/>
</dbReference>
<dbReference type="GO" id="GO:0004252">
    <property type="term" value="F:serine-type endopeptidase activity"/>
    <property type="evidence" value="ECO:0007669"/>
    <property type="project" value="UniProtKB-UniRule"/>
</dbReference>
<dbReference type="GO" id="GO:0004176">
    <property type="term" value="F:ATP-dependent peptidase activity"/>
    <property type="evidence" value="ECO:0007669"/>
    <property type="project" value="UniProtKB-UniRule"/>
</dbReference>
<keyword evidence="1 2" id="KW-0645">Protease</keyword>
<evidence type="ECO:0000313" key="4">
    <source>
        <dbReference type="EMBL" id="MCX2720793.1"/>
    </source>
</evidence>
<dbReference type="InterPro" id="IPR046843">
    <property type="entry name" value="LonB_AAA-LID"/>
</dbReference>